<dbReference type="EMBL" id="JAGGLV010000009">
    <property type="protein sequence ID" value="MBP2112990.1"/>
    <property type="molecule type" value="Genomic_DNA"/>
</dbReference>
<keyword evidence="2" id="KW-1185">Reference proteome</keyword>
<dbReference type="Proteomes" id="UP000773462">
    <property type="component" value="Unassembled WGS sequence"/>
</dbReference>
<comment type="caution">
    <text evidence="1">The sequence shown here is derived from an EMBL/GenBank/DDBJ whole genome shotgun (WGS) entry which is preliminary data.</text>
</comment>
<protein>
    <submittedName>
        <fullName evidence="1">Uncharacterized protein</fullName>
    </submittedName>
</protein>
<evidence type="ECO:0000313" key="1">
    <source>
        <dbReference type="EMBL" id="MBP2112990.1"/>
    </source>
</evidence>
<evidence type="ECO:0000313" key="2">
    <source>
        <dbReference type="Proteomes" id="UP000773462"/>
    </source>
</evidence>
<name>A0ABS4NUA6_9BACL</name>
<sequence>MPVFRIHSGHTPACQHNVCCFSHTFGPYACVPPQCMLFLAYIRAIRLHAEHNVCCFSHTFRPYACVRAQCMLFLAYIRVIRLRASTMNVVFGIHSGHTPACEHNECCFWHTFGSYACVRAQCMLFFAYIRAMRRVPLTCMLFLAYIRAMRLGASTMFVVFHIHSVWIL</sequence>
<proteinExistence type="predicted"/>
<organism evidence="1 2">
    <name type="scientific">Paenibacillus silagei</name>
    <dbReference type="NCBI Taxonomy" id="1670801"/>
    <lineage>
        <taxon>Bacteria</taxon>
        <taxon>Bacillati</taxon>
        <taxon>Bacillota</taxon>
        <taxon>Bacilli</taxon>
        <taxon>Bacillales</taxon>
        <taxon>Paenibacillaceae</taxon>
        <taxon>Paenibacillus</taxon>
    </lineage>
</organism>
<reference evidence="1 2" key="1">
    <citation type="submission" date="2021-03" db="EMBL/GenBank/DDBJ databases">
        <title>Genomic Encyclopedia of Type Strains, Phase IV (KMG-IV): sequencing the most valuable type-strain genomes for metagenomic binning, comparative biology and taxonomic classification.</title>
        <authorList>
            <person name="Goeker M."/>
        </authorList>
    </citation>
    <scope>NUCLEOTIDE SEQUENCE [LARGE SCALE GENOMIC DNA]</scope>
    <source>
        <strain evidence="1 2">DSM 101953</strain>
    </source>
</reference>
<gene>
    <name evidence="1" type="ORF">J2Z70_003144</name>
</gene>
<accession>A0ABS4NUA6</accession>